<name>A0A8J3QKX4_9ACTN</name>
<dbReference type="EMBL" id="BONZ01000012">
    <property type="protein sequence ID" value="GIH12870.1"/>
    <property type="molecule type" value="Genomic_DNA"/>
</dbReference>
<sequence>MAESGRTGAASTSAVGSSAVEGDVVRGNAVSGNAVTGSAAKDTAVRSIAVKGTASKGTAAKGTAVDGSAGRGRAADSITVVLRGADTARVRMPTQAERDSLGLDPDVPVWVISRADGGTEVYPGDSTVVAPAG</sequence>
<dbReference type="AlphaFoldDB" id="A0A8J3QKX4"/>
<comment type="caution">
    <text evidence="2">The sequence shown here is derived from an EMBL/GenBank/DDBJ whole genome shotgun (WGS) entry which is preliminary data.</text>
</comment>
<feature type="region of interest" description="Disordered" evidence="1">
    <location>
        <begin position="1"/>
        <end position="23"/>
    </location>
</feature>
<evidence type="ECO:0000256" key="1">
    <source>
        <dbReference type="SAM" id="MobiDB-lite"/>
    </source>
</evidence>
<organism evidence="2 3">
    <name type="scientific">Rugosimonospora africana</name>
    <dbReference type="NCBI Taxonomy" id="556532"/>
    <lineage>
        <taxon>Bacteria</taxon>
        <taxon>Bacillati</taxon>
        <taxon>Actinomycetota</taxon>
        <taxon>Actinomycetes</taxon>
        <taxon>Micromonosporales</taxon>
        <taxon>Micromonosporaceae</taxon>
        <taxon>Rugosimonospora</taxon>
    </lineage>
</organism>
<feature type="compositionally biased region" description="Low complexity" evidence="1">
    <location>
        <begin position="51"/>
        <end position="65"/>
    </location>
</feature>
<dbReference type="Proteomes" id="UP000642748">
    <property type="component" value="Unassembled WGS sequence"/>
</dbReference>
<accession>A0A8J3QKX4</accession>
<gene>
    <name evidence="2" type="ORF">Raf01_10420</name>
</gene>
<protein>
    <submittedName>
        <fullName evidence="2">Uncharacterized protein</fullName>
    </submittedName>
</protein>
<feature type="region of interest" description="Disordered" evidence="1">
    <location>
        <begin position="51"/>
        <end position="73"/>
    </location>
</feature>
<evidence type="ECO:0000313" key="2">
    <source>
        <dbReference type="EMBL" id="GIH12870.1"/>
    </source>
</evidence>
<keyword evidence="3" id="KW-1185">Reference proteome</keyword>
<reference evidence="2" key="1">
    <citation type="submission" date="2021-01" db="EMBL/GenBank/DDBJ databases">
        <title>Whole genome shotgun sequence of Rugosimonospora africana NBRC 104875.</title>
        <authorList>
            <person name="Komaki H."/>
            <person name="Tamura T."/>
        </authorList>
    </citation>
    <scope>NUCLEOTIDE SEQUENCE</scope>
    <source>
        <strain evidence="2">NBRC 104875</strain>
    </source>
</reference>
<proteinExistence type="predicted"/>
<dbReference type="RefSeq" id="WP_203916578.1">
    <property type="nucleotide sequence ID" value="NZ_BONZ01000012.1"/>
</dbReference>
<feature type="compositionally biased region" description="Low complexity" evidence="1">
    <location>
        <begin position="1"/>
        <end position="22"/>
    </location>
</feature>
<evidence type="ECO:0000313" key="3">
    <source>
        <dbReference type="Proteomes" id="UP000642748"/>
    </source>
</evidence>